<comment type="caution">
    <text evidence="3">The sequence shown here is derived from an EMBL/GenBank/DDBJ whole genome shotgun (WGS) entry which is preliminary data.</text>
</comment>
<gene>
    <name evidence="3" type="ORF">DSOL_0096</name>
</gene>
<evidence type="ECO:0000313" key="4">
    <source>
        <dbReference type="Proteomes" id="UP000186102"/>
    </source>
</evidence>
<name>A0A1Q8R2Y1_9FIRM</name>
<proteinExistence type="predicted"/>
<dbReference type="RefSeq" id="WP_075362940.1">
    <property type="nucleotide sequence ID" value="NZ_MLBF01000001.1"/>
</dbReference>
<evidence type="ECO:0000313" key="3">
    <source>
        <dbReference type="EMBL" id="OLN33918.1"/>
    </source>
</evidence>
<sequence>MAFEDKDLVCKDCGATFIFTIGEQEFYAEKGFENEPQRCRECRNARKASRNSQEGRSREMFTVVCADCGVETQVPFQPTSDRPVYCRECYQHHRPAREQY</sequence>
<reference evidence="3 4" key="1">
    <citation type="submission" date="2016-09" db="EMBL/GenBank/DDBJ databases">
        <title>Complete genome of Desulfosporosinus sp. OL.</title>
        <authorList>
            <person name="Mardanov A."/>
            <person name="Beletsky A."/>
            <person name="Panova A."/>
            <person name="Karnachuk O."/>
            <person name="Ravin N."/>
        </authorList>
    </citation>
    <scope>NUCLEOTIDE SEQUENCE [LARGE SCALE GENOMIC DNA]</scope>
    <source>
        <strain evidence="3 4">OL</strain>
    </source>
</reference>
<dbReference type="InterPro" id="IPR025306">
    <property type="entry name" value="Zn-bnd_dom_prob"/>
</dbReference>
<keyword evidence="4" id="KW-1185">Reference proteome</keyword>
<evidence type="ECO:0000259" key="1">
    <source>
        <dbReference type="Pfam" id="PF13451"/>
    </source>
</evidence>
<accession>A0A1Q8R2Y1</accession>
<dbReference type="Pfam" id="PF23477">
    <property type="entry name" value="zf_Tbcl_2"/>
    <property type="match status" value="1"/>
</dbReference>
<feature type="domain" description="Probable zinc-binding" evidence="1">
    <location>
        <begin position="4"/>
        <end position="51"/>
    </location>
</feature>
<feature type="domain" description="CxxC-x17-CxxC" evidence="2">
    <location>
        <begin position="58"/>
        <end position="94"/>
    </location>
</feature>
<protein>
    <submittedName>
        <fullName evidence="3">Uncharacterized protein</fullName>
    </submittedName>
</protein>
<evidence type="ECO:0000259" key="2">
    <source>
        <dbReference type="Pfam" id="PF23477"/>
    </source>
</evidence>
<dbReference type="OrthoDB" id="5505402at2"/>
<dbReference type="STRING" id="1888891.DSOL_0096"/>
<dbReference type="InterPro" id="IPR026363">
    <property type="entry name" value="CxxC-x17-CxxC_dom"/>
</dbReference>
<dbReference type="Pfam" id="PF13451">
    <property type="entry name" value="zf_Tbcl"/>
    <property type="match status" value="1"/>
</dbReference>
<dbReference type="Proteomes" id="UP000186102">
    <property type="component" value="Unassembled WGS sequence"/>
</dbReference>
<organism evidence="3 4">
    <name type="scientific">Desulfosporosinus metallidurans</name>
    <dbReference type="NCBI Taxonomy" id="1888891"/>
    <lineage>
        <taxon>Bacteria</taxon>
        <taxon>Bacillati</taxon>
        <taxon>Bacillota</taxon>
        <taxon>Clostridia</taxon>
        <taxon>Eubacteriales</taxon>
        <taxon>Desulfitobacteriaceae</taxon>
        <taxon>Desulfosporosinus</taxon>
    </lineage>
</organism>
<dbReference type="AlphaFoldDB" id="A0A1Q8R2Y1"/>
<dbReference type="EMBL" id="MLBF01000001">
    <property type="protein sequence ID" value="OLN33918.1"/>
    <property type="molecule type" value="Genomic_DNA"/>
</dbReference>
<dbReference type="NCBIfam" id="TIGR04272">
    <property type="entry name" value="cxxc_cxxc_Mbark"/>
    <property type="match status" value="1"/>
</dbReference>